<dbReference type="AlphaFoldDB" id="A0A938YX78"/>
<evidence type="ECO:0000256" key="2">
    <source>
        <dbReference type="ARBA" id="ARBA00022980"/>
    </source>
</evidence>
<comment type="similarity">
    <text evidence="1">Belongs to the eukaryotic ribosomal protein eL34 family.</text>
</comment>
<dbReference type="GO" id="GO:0003735">
    <property type="term" value="F:structural constituent of ribosome"/>
    <property type="evidence" value="ECO:0007669"/>
    <property type="project" value="InterPro"/>
</dbReference>
<evidence type="ECO:0000313" key="5">
    <source>
        <dbReference type="EMBL" id="MBN2067807.1"/>
    </source>
</evidence>
<proteinExistence type="inferred from homology"/>
<accession>A0A938YX78</accession>
<dbReference type="Pfam" id="PF01199">
    <property type="entry name" value="Ribosomal_L34e"/>
    <property type="match status" value="1"/>
</dbReference>
<reference evidence="5" key="1">
    <citation type="submission" date="2021-01" db="EMBL/GenBank/DDBJ databases">
        <title>Active Sulfur Cycling in an Early Earth Analoge.</title>
        <authorList>
            <person name="Hahn C.R."/>
            <person name="Youssef N.H."/>
            <person name="Elshahed M."/>
        </authorList>
    </citation>
    <scope>NUCLEOTIDE SEQUENCE</scope>
    <source>
        <strain evidence="5">Zod_Metabat.1151</strain>
    </source>
</reference>
<name>A0A938YX78_9ARCH</name>
<evidence type="ECO:0000256" key="3">
    <source>
        <dbReference type="ARBA" id="ARBA00023274"/>
    </source>
</evidence>
<dbReference type="InterPro" id="IPR008195">
    <property type="entry name" value="Ribosomal_eL34"/>
</dbReference>
<feature type="compositionally biased region" description="Basic residues" evidence="4">
    <location>
        <begin position="1"/>
        <end position="19"/>
    </location>
</feature>
<sequence>MVKRSDRTKKKKFRRRPSGKSKQYFVRDRGKKHHCAVCNSVLHGVPHSKKASEVKRLSKSQKRPSALFAGTLCSKCRTVVAEEAAKISAGTKKIDEVELKLRHYVERVKVV</sequence>
<feature type="region of interest" description="Disordered" evidence="4">
    <location>
        <begin position="1"/>
        <end position="26"/>
    </location>
</feature>
<dbReference type="GO" id="GO:0006412">
    <property type="term" value="P:translation"/>
    <property type="evidence" value="ECO:0007669"/>
    <property type="project" value="InterPro"/>
</dbReference>
<dbReference type="Gene3D" id="6.20.340.10">
    <property type="match status" value="1"/>
</dbReference>
<dbReference type="GO" id="GO:1990904">
    <property type="term" value="C:ribonucleoprotein complex"/>
    <property type="evidence" value="ECO:0007669"/>
    <property type="project" value="UniProtKB-KW"/>
</dbReference>
<dbReference type="InterPro" id="IPR038562">
    <property type="entry name" value="Ribosomal_eL34_C_sf"/>
</dbReference>
<dbReference type="GO" id="GO:0005840">
    <property type="term" value="C:ribosome"/>
    <property type="evidence" value="ECO:0007669"/>
    <property type="project" value="UniProtKB-KW"/>
</dbReference>
<keyword evidence="3" id="KW-0687">Ribonucleoprotein</keyword>
<gene>
    <name evidence="5" type="ORF">JW744_05045</name>
</gene>
<evidence type="ECO:0000256" key="1">
    <source>
        <dbReference type="ARBA" id="ARBA00009875"/>
    </source>
</evidence>
<evidence type="ECO:0000313" key="6">
    <source>
        <dbReference type="Proteomes" id="UP000809243"/>
    </source>
</evidence>
<evidence type="ECO:0000256" key="4">
    <source>
        <dbReference type="SAM" id="MobiDB-lite"/>
    </source>
</evidence>
<dbReference type="Proteomes" id="UP000809243">
    <property type="component" value="Unassembled WGS sequence"/>
</dbReference>
<organism evidence="5 6">
    <name type="scientific">Candidatus Iainarchaeum sp</name>
    <dbReference type="NCBI Taxonomy" id="3101447"/>
    <lineage>
        <taxon>Archaea</taxon>
        <taxon>Candidatus Iainarchaeota</taxon>
        <taxon>Candidatus Iainarchaeia</taxon>
        <taxon>Candidatus Iainarchaeales</taxon>
        <taxon>Candidatus Iainarchaeaceae</taxon>
        <taxon>Candidatus Iainarchaeum</taxon>
    </lineage>
</organism>
<dbReference type="EMBL" id="JAFGDB010000087">
    <property type="protein sequence ID" value="MBN2067807.1"/>
    <property type="molecule type" value="Genomic_DNA"/>
</dbReference>
<protein>
    <submittedName>
        <fullName evidence="5">50S ribosomal protein L34e</fullName>
    </submittedName>
</protein>
<dbReference type="PRINTS" id="PR01250">
    <property type="entry name" value="RIBOSOMALL34"/>
</dbReference>
<keyword evidence="2 5" id="KW-0689">Ribosomal protein</keyword>
<comment type="caution">
    <text evidence="5">The sequence shown here is derived from an EMBL/GenBank/DDBJ whole genome shotgun (WGS) entry which is preliminary data.</text>
</comment>